<organism evidence="1 2">
    <name type="scientific">Putridiphycobacter roseus</name>
    <dbReference type="NCBI Taxonomy" id="2219161"/>
    <lineage>
        <taxon>Bacteria</taxon>
        <taxon>Pseudomonadati</taxon>
        <taxon>Bacteroidota</taxon>
        <taxon>Flavobacteriia</taxon>
        <taxon>Flavobacteriales</taxon>
        <taxon>Crocinitomicaceae</taxon>
        <taxon>Putridiphycobacter</taxon>
    </lineage>
</organism>
<dbReference type="OrthoDB" id="1441638at2"/>
<dbReference type="Proteomes" id="UP000249248">
    <property type="component" value="Unassembled WGS sequence"/>
</dbReference>
<accession>A0A2W1NNB9</accession>
<dbReference type="EMBL" id="QKSB01000005">
    <property type="protein sequence ID" value="PZE17142.1"/>
    <property type="molecule type" value="Genomic_DNA"/>
</dbReference>
<comment type="caution">
    <text evidence="1">The sequence shown here is derived from an EMBL/GenBank/DDBJ whole genome shotgun (WGS) entry which is preliminary data.</text>
</comment>
<name>A0A2W1NNB9_9FLAO</name>
<keyword evidence="2" id="KW-1185">Reference proteome</keyword>
<protein>
    <submittedName>
        <fullName evidence="1">Uncharacterized protein</fullName>
    </submittedName>
</protein>
<sequence length="119" mass="14077">MKSVEANQKIDALIAVVEKEFNTALIIESLKEIREYALKETDPLLAKVNRLAYEYIEENECFDHTVEKGEDEEGEDYLLEPGTDQENLVYLLQLTRQSENTFNREEIKEMRTWLKKKLY</sequence>
<dbReference type="RefSeq" id="WP_111063266.1">
    <property type="nucleotide sequence ID" value="NZ_JBHUCU010000008.1"/>
</dbReference>
<proteinExistence type="predicted"/>
<gene>
    <name evidence="1" type="ORF">DNU06_10395</name>
</gene>
<dbReference type="AlphaFoldDB" id="A0A2W1NNB9"/>
<evidence type="ECO:0000313" key="2">
    <source>
        <dbReference type="Proteomes" id="UP000249248"/>
    </source>
</evidence>
<reference evidence="1 2" key="1">
    <citation type="submission" date="2018-06" db="EMBL/GenBank/DDBJ databases">
        <title>The draft genome sequence of Crocinitomix sp. SM1701.</title>
        <authorList>
            <person name="Zhang X."/>
        </authorList>
    </citation>
    <scope>NUCLEOTIDE SEQUENCE [LARGE SCALE GENOMIC DNA]</scope>
    <source>
        <strain evidence="1 2">SM1701</strain>
    </source>
</reference>
<evidence type="ECO:0000313" key="1">
    <source>
        <dbReference type="EMBL" id="PZE17142.1"/>
    </source>
</evidence>